<organism evidence="2 3">
    <name type="scientific">Cercophora scortea</name>
    <dbReference type="NCBI Taxonomy" id="314031"/>
    <lineage>
        <taxon>Eukaryota</taxon>
        <taxon>Fungi</taxon>
        <taxon>Dikarya</taxon>
        <taxon>Ascomycota</taxon>
        <taxon>Pezizomycotina</taxon>
        <taxon>Sordariomycetes</taxon>
        <taxon>Sordariomycetidae</taxon>
        <taxon>Sordariales</taxon>
        <taxon>Lasiosphaeriaceae</taxon>
        <taxon>Cercophora</taxon>
    </lineage>
</organism>
<keyword evidence="1" id="KW-0479">Metal-binding</keyword>
<dbReference type="Gene3D" id="3.50.30.40">
    <property type="entry name" value="Ribonuclease E inhibitor RraA/RraA-like"/>
    <property type="match status" value="1"/>
</dbReference>
<accession>A0AAE0MKM0</accession>
<dbReference type="AlphaFoldDB" id="A0AAE0MKM0"/>
<feature type="binding site" evidence="1">
    <location>
        <position position="121"/>
    </location>
    <ligand>
        <name>substrate</name>
    </ligand>
</feature>
<reference evidence="2" key="2">
    <citation type="submission" date="2023-06" db="EMBL/GenBank/DDBJ databases">
        <authorList>
            <consortium name="Lawrence Berkeley National Laboratory"/>
            <person name="Haridas S."/>
            <person name="Hensen N."/>
            <person name="Bonometti L."/>
            <person name="Westerberg I."/>
            <person name="Brannstrom I.O."/>
            <person name="Guillou S."/>
            <person name="Cros-Aarteil S."/>
            <person name="Calhoun S."/>
            <person name="Kuo A."/>
            <person name="Mondo S."/>
            <person name="Pangilinan J."/>
            <person name="Riley R."/>
            <person name="Labutti K."/>
            <person name="Andreopoulos B."/>
            <person name="Lipzen A."/>
            <person name="Chen C."/>
            <person name="Yanf M."/>
            <person name="Daum C."/>
            <person name="Ng V."/>
            <person name="Clum A."/>
            <person name="Steindorff A."/>
            <person name="Ohm R."/>
            <person name="Martin F."/>
            <person name="Silar P."/>
            <person name="Natvig D."/>
            <person name="Lalanne C."/>
            <person name="Gautier V."/>
            <person name="Ament-Velasquez S.L."/>
            <person name="Kruys A."/>
            <person name="Hutchinson M.I."/>
            <person name="Powell A.J."/>
            <person name="Barry K."/>
            <person name="Miller A.N."/>
            <person name="Grigoriev I.V."/>
            <person name="Debuchy R."/>
            <person name="Gladieux P."/>
            <person name="Thoren M.H."/>
            <person name="Johannesson H."/>
        </authorList>
    </citation>
    <scope>NUCLEOTIDE SEQUENCE</scope>
    <source>
        <strain evidence="2">SMH4131-1</strain>
    </source>
</reference>
<sequence length="224" mass="23989">MSASQDAIVKALQGYTTCDVSDALCKLKFRNGGFLSGLTMWSPQRQDGATKIVGPAYTVQYVPLADPSPKHPTHYIDSVPKGAVVFVSCPAKTPNAVYGGLMTARAKASGAVGSIIDGRFRDLQEQRDQGYPIFARDVGTAPPAELLKVAAVNVPVKLQTDEQDMTVNPGDYLIADINGVVVLPKELAEQALPLMTKQVEADSKMAVAIQQGMSFTEASRKFRS</sequence>
<dbReference type="GO" id="GO:0046872">
    <property type="term" value="F:metal ion binding"/>
    <property type="evidence" value="ECO:0007669"/>
    <property type="project" value="UniProtKB-KW"/>
</dbReference>
<dbReference type="GO" id="GO:0047443">
    <property type="term" value="F:4-hydroxy-4-methyl-2-oxoglutarate aldolase activity"/>
    <property type="evidence" value="ECO:0007669"/>
    <property type="project" value="TreeGrafter"/>
</dbReference>
<dbReference type="Proteomes" id="UP001286456">
    <property type="component" value="Unassembled WGS sequence"/>
</dbReference>
<reference evidence="2" key="1">
    <citation type="journal article" date="2023" name="Mol. Phylogenet. Evol.">
        <title>Genome-scale phylogeny and comparative genomics of the fungal order Sordariales.</title>
        <authorList>
            <person name="Hensen N."/>
            <person name="Bonometti L."/>
            <person name="Westerberg I."/>
            <person name="Brannstrom I.O."/>
            <person name="Guillou S."/>
            <person name="Cros-Aarteil S."/>
            <person name="Calhoun S."/>
            <person name="Haridas S."/>
            <person name="Kuo A."/>
            <person name="Mondo S."/>
            <person name="Pangilinan J."/>
            <person name="Riley R."/>
            <person name="LaButti K."/>
            <person name="Andreopoulos B."/>
            <person name="Lipzen A."/>
            <person name="Chen C."/>
            <person name="Yan M."/>
            <person name="Daum C."/>
            <person name="Ng V."/>
            <person name="Clum A."/>
            <person name="Steindorff A."/>
            <person name="Ohm R.A."/>
            <person name="Martin F."/>
            <person name="Silar P."/>
            <person name="Natvig D.O."/>
            <person name="Lalanne C."/>
            <person name="Gautier V."/>
            <person name="Ament-Velasquez S.L."/>
            <person name="Kruys A."/>
            <person name="Hutchinson M.I."/>
            <person name="Powell A.J."/>
            <person name="Barry K."/>
            <person name="Miller A.N."/>
            <person name="Grigoriev I.V."/>
            <person name="Debuchy R."/>
            <person name="Gladieux P."/>
            <person name="Hiltunen Thoren M."/>
            <person name="Johannesson H."/>
        </authorList>
    </citation>
    <scope>NUCLEOTIDE SEQUENCE</scope>
    <source>
        <strain evidence="2">SMH4131-1</strain>
    </source>
</reference>
<keyword evidence="3" id="KW-1185">Reference proteome</keyword>
<comment type="caution">
    <text evidence="2">The sequence shown here is derived from an EMBL/GenBank/DDBJ whole genome shotgun (WGS) entry which is preliminary data.</text>
</comment>
<dbReference type="GO" id="GO:0008948">
    <property type="term" value="F:oxaloacetate decarboxylase activity"/>
    <property type="evidence" value="ECO:0007669"/>
    <property type="project" value="TreeGrafter"/>
</dbReference>
<dbReference type="Pfam" id="PF03737">
    <property type="entry name" value="RraA-like"/>
    <property type="match status" value="1"/>
</dbReference>
<dbReference type="CDD" id="cd16841">
    <property type="entry name" value="RraA_family"/>
    <property type="match status" value="1"/>
</dbReference>
<proteinExistence type="predicted"/>
<comment type="cofactor">
    <cofactor evidence="1">
        <name>Mg(2+)</name>
        <dbReference type="ChEBI" id="CHEBI:18420"/>
    </cofactor>
</comment>
<evidence type="ECO:0000313" key="3">
    <source>
        <dbReference type="Proteomes" id="UP001286456"/>
    </source>
</evidence>
<dbReference type="PANTHER" id="PTHR33254">
    <property type="entry name" value="4-HYDROXY-4-METHYL-2-OXOGLUTARATE ALDOLASE 3-RELATED"/>
    <property type="match status" value="1"/>
</dbReference>
<protein>
    <submittedName>
        <fullName evidence="2">RraA-like protein</fullName>
    </submittedName>
</protein>
<dbReference type="SUPFAM" id="SSF89562">
    <property type="entry name" value="RraA-like"/>
    <property type="match status" value="1"/>
</dbReference>
<keyword evidence="1" id="KW-0460">Magnesium</keyword>
<dbReference type="EMBL" id="JAUEPO010000001">
    <property type="protein sequence ID" value="KAK3335957.1"/>
    <property type="molecule type" value="Genomic_DNA"/>
</dbReference>
<evidence type="ECO:0000313" key="2">
    <source>
        <dbReference type="EMBL" id="KAK3335957.1"/>
    </source>
</evidence>
<dbReference type="PANTHER" id="PTHR33254:SF28">
    <property type="entry name" value="4-HYDROXY-4-METHYL-2-OXOGLUTARATE ALDOLASE"/>
    <property type="match status" value="1"/>
</dbReference>
<feature type="binding site" evidence="1">
    <location>
        <position position="122"/>
    </location>
    <ligand>
        <name>Mg(2+)</name>
        <dbReference type="ChEBI" id="CHEBI:18420"/>
    </ligand>
</feature>
<evidence type="ECO:0000256" key="1">
    <source>
        <dbReference type="PIRSR" id="PIRSR605493-1"/>
    </source>
</evidence>
<dbReference type="InterPro" id="IPR005493">
    <property type="entry name" value="RraA/RraA-like"/>
</dbReference>
<dbReference type="InterPro" id="IPR036704">
    <property type="entry name" value="RraA/RraA-like_sf"/>
</dbReference>
<feature type="binding site" evidence="1">
    <location>
        <begin position="99"/>
        <end position="102"/>
    </location>
    <ligand>
        <name>substrate</name>
    </ligand>
</feature>
<name>A0AAE0MKM0_9PEZI</name>
<gene>
    <name evidence="2" type="ORF">B0T19DRAFT_395759</name>
</gene>